<dbReference type="Pfam" id="PF00250">
    <property type="entry name" value="Forkhead"/>
    <property type="match status" value="1"/>
</dbReference>
<feature type="region of interest" description="Disordered" evidence="9">
    <location>
        <begin position="114"/>
        <end position="152"/>
    </location>
</feature>
<dbReference type="InterPro" id="IPR030456">
    <property type="entry name" value="TF_fork_head_CS_2"/>
</dbReference>
<dbReference type="RefSeq" id="XP_072833684.1">
    <property type="nucleotide sequence ID" value="XM_072977583.1"/>
</dbReference>
<keyword evidence="3" id="KW-0221">Differentiation</keyword>
<gene>
    <name evidence="12" type="primary">LOC110073119</name>
</gene>
<protein>
    <recommendedName>
        <fullName evidence="7">Forkhead box protein L2</fullName>
    </recommendedName>
</protein>
<feature type="compositionally biased region" description="Pro residues" evidence="9">
    <location>
        <begin position="191"/>
        <end position="209"/>
    </location>
</feature>
<evidence type="ECO:0000259" key="10">
    <source>
        <dbReference type="PROSITE" id="PS50039"/>
    </source>
</evidence>
<dbReference type="InterPro" id="IPR018122">
    <property type="entry name" value="TF_fork_head_CS_1"/>
</dbReference>
<evidence type="ECO:0000256" key="5">
    <source>
        <dbReference type="ARBA" id="ARBA00023125"/>
    </source>
</evidence>
<name>A0ABM5EKK8_9SAUR</name>
<evidence type="ECO:0000313" key="12">
    <source>
        <dbReference type="RefSeq" id="XP_072833684.1"/>
    </source>
</evidence>
<evidence type="ECO:0000256" key="8">
    <source>
        <dbReference type="PROSITE-ProRule" id="PRU00089"/>
    </source>
</evidence>
<dbReference type="InterPro" id="IPR001766">
    <property type="entry name" value="Fork_head_dom"/>
</dbReference>
<proteinExistence type="predicted"/>
<dbReference type="PRINTS" id="PR00053">
    <property type="entry name" value="FORKHEAD"/>
</dbReference>
<dbReference type="SMART" id="SM00339">
    <property type="entry name" value="FH"/>
    <property type="match status" value="1"/>
</dbReference>
<feature type="domain" description="Fork-head" evidence="10">
    <location>
        <begin position="23"/>
        <end position="117"/>
    </location>
</feature>
<reference evidence="12" key="1">
    <citation type="submission" date="2025-08" db="UniProtKB">
        <authorList>
            <consortium name="RefSeq"/>
        </authorList>
    </citation>
    <scope>IDENTIFICATION</scope>
</reference>
<dbReference type="PANTHER" id="PTHR11829">
    <property type="entry name" value="FORKHEAD BOX PROTEIN"/>
    <property type="match status" value="1"/>
</dbReference>
<evidence type="ECO:0000256" key="9">
    <source>
        <dbReference type="SAM" id="MobiDB-lite"/>
    </source>
</evidence>
<feature type="region of interest" description="Disordered" evidence="9">
    <location>
        <begin position="175"/>
        <end position="212"/>
    </location>
</feature>
<dbReference type="InterPro" id="IPR036388">
    <property type="entry name" value="WH-like_DNA-bd_sf"/>
</dbReference>
<feature type="compositionally biased region" description="Pro residues" evidence="9">
    <location>
        <begin position="136"/>
        <end position="152"/>
    </location>
</feature>
<evidence type="ECO:0000256" key="4">
    <source>
        <dbReference type="ARBA" id="ARBA00022843"/>
    </source>
</evidence>
<evidence type="ECO:0000256" key="1">
    <source>
        <dbReference type="ARBA" id="ARBA00004123"/>
    </source>
</evidence>
<keyword evidence="2" id="KW-1017">Isopeptide bond</keyword>
<dbReference type="GeneID" id="110073119"/>
<feature type="DNA-binding region" description="Fork-head" evidence="8">
    <location>
        <begin position="23"/>
        <end position="117"/>
    </location>
</feature>
<sequence length="224" mass="24187">MEGDVEGGSRAPQEPSEGPGAQKPPYSYVALIAMAIQASPGQRLPLSGIYRFIAQRFPYYRLGQKSWQNSVRHNLSLNACFVKVPRRAAGERKGNLWALDPACQDMFEPGDYRRRRRRRRVRKAPGEGDLAASAPLRPPEPPPPPPPPGPYYLPCGPPPAAYLVAASAQYPGPPGSGPCPRWLLPGGPEGALPPPFSPFGGRPGPPFPATPDVALLPCWNPRGF</sequence>
<dbReference type="PROSITE" id="PS00658">
    <property type="entry name" value="FORK_HEAD_2"/>
    <property type="match status" value="1"/>
</dbReference>
<accession>A0ABM5EKK8</accession>
<keyword evidence="4" id="KW-0832">Ubl conjugation</keyword>
<dbReference type="InterPro" id="IPR036390">
    <property type="entry name" value="WH_DNA-bd_sf"/>
</dbReference>
<evidence type="ECO:0000313" key="11">
    <source>
        <dbReference type="Proteomes" id="UP001652642"/>
    </source>
</evidence>
<evidence type="ECO:0000256" key="7">
    <source>
        <dbReference type="ARBA" id="ARBA00034872"/>
    </source>
</evidence>
<feature type="compositionally biased region" description="Basic residues" evidence="9">
    <location>
        <begin position="114"/>
        <end position="123"/>
    </location>
</feature>
<keyword evidence="5 8" id="KW-0238">DNA-binding</keyword>
<dbReference type="PROSITE" id="PS50039">
    <property type="entry name" value="FORK_HEAD_3"/>
    <property type="match status" value="1"/>
</dbReference>
<feature type="region of interest" description="Disordered" evidence="9">
    <location>
        <begin position="1"/>
        <end position="22"/>
    </location>
</feature>
<keyword evidence="11" id="KW-1185">Reference proteome</keyword>
<dbReference type="PANTHER" id="PTHR11829:SF411">
    <property type="entry name" value="FORKHEAD BOX PROTEIN L2"/>
    <property type="match status" value="1"/>
</dbReference>
<dbReference type="SUPFAM" id="SSF46785">
    <property type="entry name" value="Winged helix' DNA-binding domain"/>
    <property type="match status" value="1"/>
</dbReference>
<dbReference type="PROSITE" id="PS00657">
    <property type="entry name" value="FORK_HEAD_1"/>
    <property type="match status" value="1"/>
</dbReference>
<evidence type="ECO:0000256" key="3">
    <source>
        <dbReference type="ARBA" id="ARBA00022782"/>
    </source>
</evidence>
<dbReference type="Gene3D" id="1.10.10.10">
    <property type="entry name" value="Winged helix-like DNA-binding domain superfamily/Winged helix DNA-binding domain"/>
    <property type="match status" value="1"/>
</dbReference>
<comment type="subcellular location">
    <subcellularLocation>
        <location evidence="1 8">Nucleus</location>
    </subcellularLocation>
</comment>
<keyword evidence="6 8" id="KW-0539">Nucleus</keyword>
<evidence type="ECO:0000256" key="6">
    <source>
        <dbReference type="ARBA" id="ARBA00023242"/>
    </source>
</evidence>
<evidence type="ECO:0000256" key="2">
    <source>
        <dbReference type="ARBA" id="ARBA00022499"/>
    </source>
</evidence>
<dbReference type="InterPro" id="IPR050211">
    <property type="entry name" value="FOX_domain-containing"/>
</dbReference>
<organism evidence="11 12">
    <name type="scientific">Pogona vitticeps</name>
    <name type="common">central bearded dragon</name>
    <dbReference type="NCBI Taxonomy" id="103695"/>
    <lineage>
        <taxon>Eukaryota</taxon>
        <taxon>Metazoa</taxon>
        <taxon>Chordata</taxon>
        <taxon>Craniata</taxon>
        <taxon>Vertebrata</taxon>
        <taxon>Euteleostomi</taxon>
        <taxon>Lepidosauria</taxon>
        <taxon>Squamata</taxon>
        <taxon>Bifurcata</taxon>
        <taxon>Unidentata</taxon>
        <taxon>Episquamata</taxon>
        <taxon>Toxicofera</taxon>
        <taxon>Iguania</taxon>
        <taxon>Acrodonta</taxon>
        <taxon>Agamidae</taxon>
        <taxon>Amphibolurinae</taxon>
        <taxon>Pogona</taxon>
    </lineage>
</organism>
<dbReference type="Proteomes" id="UP001652642">
    <property type="component" value="Chromosome 7"/>
</dbReference>